<feature type="transmembrane region" description="Helical" evidence="1">
    <location>
        <begin position="228"/>
        <end position="246"/>
    </location>
</feature>
<evidence type="ECO:0000313" key="5">
    <source>
        <dbReference type="Proteomes" id="UP000494116"/>
    </source>
</evidence>
<dbReference type="EMBL" id="CADILD010000005">
    <property type="protein sequence ID" value="CAB3922902.1"/>
    <property type="molecule type" value="Genomic_DNA"/>
</dbReference>
<feature type="transmembrane region" description="Helical" evidence="1">
    <location>
        <begin position="192"/>
        <end position="216"/>
    </location>
</feature>
<evidence type="ECO:0000256" key="1">
    <source>
        <dbReference type="SAM" id="Phobius"/>
    </source>
</evidence>
<feature type="transmembrane region" description="Helical" evidence="1">
    <location>
        <begin position="26"/>
        <end position="45"/>
    </location>
</feature>
<dbReference type="InterPro" id="IPR047798">
    <property type="entry name" value="BPSS1780-like"/>
</dbReference>
<reference evidence="4 5" key="1">
    <citation type="submission" date="2020-04" db="EMBL/GenBank/DDBJ databases">
        <authorList>
            <person name="De Canck E."/>
        </authorList>
    </citation>
    <scope>NUCLEOTIDE SEQUENCE [LARGE SCALE GENOMIC DNA]</scope>
    <source>
        <strain evidence="3 4">LMG 1861</strain>
        <strain evidence="2 5">LMG 1873</strain>
    </source>
</reference>
<evidence type="ECO:0008006" key="6">
    <source>
        <dbReference type="Google" id="ProtNLM"/>
    </source>
</evidence>
<proteinExistence type="predicted"/>
<name>A0A6S7EUN4_9BURK</name>
<organism evidence="3 4">
    <name type="scientific">Achromobacter piechaudii</name>
    <dbReference type="NCBI Taxonomy" id="72556"/>
    <lineage>
        <taxon>Bacteria</taxon>
        <taxon>Pseudomonadati</taxon>
        <taxon>Pseudomonadota</taxon>
        <taxon>Betaproteobacteria</taxon>
        <taxon>Burkholderiales</taxon>
        <taxon>Alcaligenaceae</taxon>
        <taxon>Achromobacter</taxon>
    </lineage>
</organism>
<keyword evidence="1" id="KW-0812">Transmembrane</keyword>
<sequence length="267" mass="29399">MQAAFLPATSGWQWVRDGFRLFRKQPLAMFTWAMFISLLVVFASATPPVGPILVVAFMPIITLMTLSACKHVEADRVMLPSMWGKPLKQPGVFRKLFVMGLLYAGLSMAAGLLTFLPFMDSMAEAYRIASVERSLDPILMAMRVPLTIFAIIYVVIAALFWHAPVLVAWHGLRLVQALFFSGIACWRNKWPFLVYGATWALVFLFIDLCAGLLVYMGLSPQLAGTLQIPFNIAAGGALYCSFYPAYTSVFGINNAGSHLDNGNSAQA</sequence>
<gene>
    <name evidence="3" type="ORF">LMG1861_05556</name>
    <name evidence="2" type="ORF">LMG1873_04595</name>
</gene>
<evidence type="ECO:0000313" key="3">
    <source>
        <dbReference type="EMBL" id="CAB3922902.1"/>
    </source>
</evidence>
<dbReference type="RefSeq" id="WP_050731062.1">
    <property type="nucleotide sequence ID" value="NZ_CADIJS010000004.1"/>
</dbReference>
<keyword evidence="5" id="KW-1185">Reference proteome</keyword>
<evidence type="ECO:0000313" key="2">
    <source>
        <dbReference type="EMBL" id="CAB3728567.1"/>
    </source>
</evidence>
<keyword evidence="1" id="KW-1133">Transmembrane helix</keyword>
<feature type="transmembrane region" description="Helical" evidence="1">
    <location>
        <begin position="96"/>
        <end position="118"/>
    </location>
</feature>
<dbReference type="EMBL" id="CADIJS010000004">
    <property type="protein sequence ID" value="CAB3728567.1"/>
    <property type="molecule type" value="Genomic_DNA"/>
</dbReference>
<feature type="transmembrane region" description="Helical" evidence="1">
    <location>
        <begin position="51"/>
        <end position="69"/>
    </location>
</feature>
<accession>A0A6S7EUN4</accession>
<protein>
    <recommendedName>
        <fullName evidence="6">Transmembrane protein</fullName>
    </recommendedName>
</protein>
<keyword evidence="1" id="KW-0472">Membrane</keyword>
<evidence type="ECO:0000313" key="4">
    <source>
        <dbReference type="Proteomes" id="UP000494105"/>
    </source>
</evidence>
<dbReference type="NCBIfam" id="NF041043">
    <property type="entry name" value="BPSS1780_fam"/>
    <property type="match status" value="1"/>
</dbReference>
<dbReference type="AlphaFoldDB" id="A0A6S7EUN4"/>
<dbReference type="Proteomes" id="UP000494116">
    <property type="component" value="Unassembled WGS sequence"/>
</dbReference>
<dbReference type="Proteomes" id="UP000494105">
    <property type="component" value="Unassembled WGS sequence"/>
</dbReference>